<feature type="transmembrane region" description="Helical" evidence="1">
    <location>
        <begin position="126"/>
        <end position="145"/>
    </location>
</feature>
<keyword evidence="3" id="KW-1185">Reference proteome</keyword>
<keyword evidence="1" id="KW-0472">Membrane</keyword>
<sequence>MTTEALLSYAHLLAIFTLIVFIASEAALCRPEWMNAAVVQRLVTVDRVYGIAAVAVLATGLARIYPGVKGPGWYWSNWLLHAKIGAFVVVALISIAPTLRFGRWRKRLAATGELPSEQEVRGARKLVMLQAHIIPLIPLAAVFLARGFGGKG</sequence>
<accession>A0ABX6P042</accession>
<evidence type="ECO:0000313" key="3">
    <source>
        <dbReference type="Proteomes" id="UP000500826"/>
    </source>
</evidence>
<organism evidence="2 3">
    <name type="scientific">Ramlibacter terrae</name>
    <dbReference type="NCBI Taxonomy" id="2732511"/>
    <lineage>
        <taxon>Bacteria</taxon>
        <taxon>Pseudomonadati</taxon>
        <taxon>Pseudomonadota</taxon>
        <taxon>Betaproteobacteria</taxon>
        <taxon>Burkholderiales</taxon>
        <taxon>Comamonadaceae</taxon>
        <taxon>Ramlibacter</taxon>
    </lineage>
</organism>
<dbReference type="EMBL" id="CP053418">
    <property type="protein sequence ID" value="QJW83429.1"/>
    <property type="molecule type" value="Genomic_DNA"/>
</dbReference>
<keyword evidence="1" id="KW-1133">Transmembrane helix</keyword>
<dbReference type="InterPro" id="IPR018706">
    <property type="entry name" value="DUF2214_membrane"/>
</dbReference>
<name>A0ABX6P042_9BURK</name>
<evidence type="ECO:0000256" key="1">
    <source>
        <dbReference type="SAM" id="Phobius"/>
    </source>
</evidence>
<reference evidence="2 3" key="2">
    <citation type="submission" date="2020-05" db="EMBL/GenBank/DDBJ databases">
        <authorList>
            <person name="Khan S.A."/>
            <person name="Jeon C.O."/>
            <person name="Chun B.H."/>
        </authorList>
    </citation>
    <scope>NUCLEOTIDE SEQUENCE [LARGE SCALE GENOMIC DNA]</scope>
    <source>
        <strain evidence="2 3">H242</strain>
    </source>
</reference>
<dbReference type="Pfam" id="PF09980">
    <property type="entry name" value="DUF2214"/>
    <property type="match status" value="1"/>
</dbReference>
<dbReference type="Proteomes" id="UP000500826">
    <property type="component" value="Chromosome"/>
</dbReference>
<protein>
    <submittedName>
        <fullName evidence="2">DUF2214 family protein</fullName>
    </submittedName>
</protein>
<keyword evidence="1" id="KW-0812">Transmembrane</keyword>
<evidence type="ECO:0000313" key="2">
    <source>
        <dbReference type="EMBL" id="QJW83429.1"/>
    </source>
</evidence>
<gene>
    <name evidence="2" type="ORF">HK414_02340</name>
</gene>
<proteinExistence type="predicted"/>
<reference evidence="2 3" key="1">
    <citation type="submission" date="2020-05" db="EMBL/GenBank/DDBJ databases">
        <title>Ramlibacter rhizophilus sp. nov., isolated from rhizosphere soil of national flower Mugunghwa from South Korea.</title>
        <authorList>
            <person name="Zheng-Fei Y."/>
            <person name="Huan T."/>
        </authorList>
    </citation>
    <scope>NUCLEOTIDE SEQUENCE [LARGE SCALE GENOMIC DNA]</scope>
    <source>
        <strain evidence="2 3">H242</strain>
    </source>
</reference>
<feature type="transmembrane region" description="Helical" evidence="1">
    <location>
        <begin position="6"/>
        <end position="28"/>
    </location>
</feature>
<feature type="transmembrane region" description="Helical" evidence="1">
    <location>
        <begin position="78"/>
        <end position="99"/>
    </location>
</feature>
<feature type="transmembrane region" description="Helical" evidence="1">
    <location>
        <begin position="48"/>
        <end position="66"/>
    </location>
</feature>